<keyword evidence="3" id="KW-1185">Reference proteome</keyword>
<reference evidence="2 3" key="1">
    <citation type="submission" date="2019-05" db="EMBL/GenBank/DDBJ databases">
        <title>Microbulbifer harenosus sp. nov., an alginate-degrading bacterium isolated from coastal sand.</title>
        <authorList>
            <person name="Huang H."/>
            <person name="Mo K."/>
            <person name="Bao S."/>
        </authorList>
    </citation>
    <scope>NUCLEOTIDE SEQUENCE [LARGE SCALE GENOMIC DNA]</scope>
    <source>
        <strain evidence="2 3">HB161719</strain>
    </source>
</reference>
<keyword evidence="1" id="KW-0732">Signal</keyword>
<proteinExistence type="predicted"/>
<evidence type="ECO:0008006" key="4">
    <source>
        <dbReference type="Google" id="ProtNLM"/>
    </source>
</evidence>
<gene>
    <name evidence="2" type="ORF">FDY93_16450</name>
</gene>
<protein>
    <recommendedName>
        <fullName evidence="4">Tetratricopeptide repeat protein</fullName>
    </recommendedName>
</protein>
<evidence type="ECO:0000256" key="1">
    <source>
        <dbReference type="SAM" id="SignalP"/>
    </source>
</evidence>
<name>A0ABY2UEC0_9GAMM</name>
<dbReference type="Proteomes" id="UP000306791">
    <property type="component" value="Unassembled WGS sequence"/>
</dbReference>
<evidence type="ECO:0000313" key="3">
    <source>
        <dbReference type="Proteomes" id="UP000306791"/>
    </source>
</evidence>
<organism evidence="2 3">
    <name type="scientific">Microbulbifer harenosus</name>
    <dbReference type="NCBI Taxonomy" id="2576840"/>
    <lineage>
        <taxon>Bacteria</taxon>
        <taxon>Pseudomonadati</taxon>
        <taxon>Pseudomonadota</taxon>
        <taxon>Gammaproteobacteria</taxon>
        <taxon>Cellvibrionales</taxon>
        <taxon>Microbulbiferaceae</taxon>
        <taxon>Microbulbifer</taxon>
    </lineage>
</organism>
<accession>A0ABY2UEC0</accession>
<sequence length="217" mass="23728">MHLSACLRSVLFLLAGALAVPALAQTAGQEVHELQRHWAEIQYRTPEKQRADKLAALAEQASVLTARYPDNAAVWTWSGIIRASHAGAKGGIGALPIVKAAKADLEKAIEIDGSVLDGAAYTSLGSLYYQVPGWPIGFGDDKKAETFLLKGLEYGAEDMDANYFYADYLFQQKDYAKARTYADRAEHGPADLERPVASEGRLGQIKQLQVKIQQKLH</sequence>
<feature type="signal peptide" evidence="1">
    <location>
        <begin position="1"/>
        <end position="24"/>
    </location>
</feature>
<dbReference type="Gene3D" id="1.25.40.10">
    <property type="entry name" value="Tetratricopeptide repeat domain"/>
    <property type="match status" value="1"/>
</dbReference>
<evidence type="ECO:0000313" key="2">
    <source>
        <dbReference type="EMBL" id="TLM75307.1"/>
    </source>
</evidence>
<comment type="caution">
    <text evidence="2">The sequence shown here is derived from an EMBL/GenBank/DDBJ whole genome shotgun (WGS) entry which is preliminary data.</text>
</comment>
<dbReference type="EMBL" id="VANI01000018">
    <property type="protein sequence ID" value="TLM75307.1"/>
    <property type="molecule type" value="Genomic_DNA"/>
</dbReference>
<feature type="chain" id="PRO_5046249560" description="Tetratricopeptide repeat protein" evidence="1">
    <location>
        <begin position="25"/>
        <end position="217"/>
    </location>
</feature>
<dbReference type="SUPFAM" id="SSF48452">
    <property type="entry name" value="TPR-like"/>
    <property type="match status" value="1"/>
</dbReference>
<dbReference type="InterPro" id="IPR011990">
    <property type="entry name" value="TPR-like_helical_dom_sf"/>
</dbReference>